<gene>
    <name evidence="3" type="ORF">TCAP_06436</name>
</gene>
<protein>
    <submittedName>
        <fullName evidence="3">Uncharacterized protein</fullName>
    </submittedName>
</protein>
<evidence type="ECO:0000256" key="2">
    <source>
        <dbReference type="SAM" id="MobiDB-lite"/>
    </source>
</evidence>
<comment type="caution">
    <text evidence="3">The sequence shown here is derived from an EMBL/GenBank/DDBJ whole genome shotgun (WGS) entry which is preliminary data.</text>
</comment>
<keyword evidence="4" id="KW-1185">Reference proteome</keyword>
<dbReference type="OrthoDB" id="5402392at2759"/>
<name>A0A2K3Q7U4_9HYPO</name>
<feature type="region of interest" description="Disordered" evidence="2">
    <location>
        <begin position="301"/>
        <end position="330"/>
    </location>
</feature>
<feature type="region of interest" description="Disordered" evidence="2">
    <location>
        <begin position="475"/>
        <end position="525"/>
    </location>
</feature>
<dbReference type="EMBL" id="NRSZ01001076">
    <property type="protein sequence ID" value="PNY23607.1"/>
    <property type="molecule type" value="Genomic_DNA"/>
</dbReference>
<feature type="region of interest" description="Disordered" evidence="2">
    <location>
        <begin position="246"/>
        <end position="272"/>
    </location>
</feature>
<dbReference type="STRING" id="45235.A0A2K3Q7U4"/>
<sequence>MASPAETISKLQAGLEQYIKPREQVNYIRRILALQLGSYTGERPAVPPLSLADNSTHHVNAGTEVKGVQKEYLEALHANIAAHRQFGEALQAGRPKDDPQSKPPSIGSELLEERLALLKLQQKRECLLAIQRSLDCLAENLPFAQSLLDTDEIFQDATALPSVPGAVINSFVAKQSSAQPDLQVCVNQLEKVVLRAKLLLKQEERLLAEARARSKSKPDVVSNGAKLEALNTTRNELINWIETELSKASADEPDENAQDTGHTRGPGSEADQATIVTQLRQIKDKYIRYVAARKTLLALATHNPQPSIPPPTQQTSSTKHGNDDNPEPGNYLLKPYVEALLSISRHQKAAIAHKSHMKSVLSKHNKDTCQVLGHLAEESQLLPSYPMKDSLRRRSGIRDEISNKVSDRPDISACIKPWVFAADSAKIATLEAVAETIEGGQIALENSMKSLQDIDHLLGQGEDAVADETAAIEPSDKDVLLSSEGNKAAATRRHSEKKAGPSRQKGDPWSRLHGNLGLIGHGDED</sequence>
<feature type="coiled-coil region" evidence="1">
    <location>
        <begin position="186"/>
        <end position="213"/>
    </location>
</feature>
<dbReference type="AlphaFoldDB" id="A0A2K3Q7U4"/>
<reference evidence="3 4" key="1">
    <citation type="submission" date="2017-08" db="EMBL/GenBank/DDBJ databases">
        <title>Harnessing the power of phylogenomics to disentangle the directionality and signatures of interkingdom host jumping in the parasitic fungal genus Tolypocladium.</title>
        <authorList>
            <person name="Quandt C.A."/>
            <person name="Patterson W."/>
            <person name="Spatafora J.W."/>
        </authorList>
    </citation>
    <scope>NUCLEOTIDE SEQUENCE [LARGE SCALE GENOMIC DNA]</scope>
    <source>
        <strain evidence="3 4">CBS 113982</strain>
    </source>
</reference>
<evidence type="ECO:0000313" key="3">
    <source>
        <dbReference type="EMBL" id="PNY23607.1"/>
    </source>
</evidence>
<proteinExistence type="predicted"/>
<accession>A0A2K3Q7U4</accession>
<evidence type="ECO:0000313" key="4">
    <source>
        <dbReference type="Proteomes" id="UP000236621"/>
    </source>
</evidence>
<dbReference type="Proteomes" id="UP000236621">
    <property type="component" value="Unassembled WGS sequence"/>
</dbReference>
<organism evidence="3 4">
    <name type="scientific">Tolypocladium capitatum</name>
    <dbReference type="NCBI Taxonomy" id="45235"/>
    <lineage>
        <taxon>Eukaryota</taxon>
        <taxon>Fungi</taxon>
        <taxon>Dikarya</taxon>
        <taxon>Ascomycota</taxon>
        <taxon>Pezizomycotina</taxon>
        <taxon>Sordariomycetes</taxon>
        <taxon>Hypocreomycetidae</taxon>
        <taxon>Hypocreales</taxon>
        <taxon>Ophiocordycipitaceae</taxon>
        <taxon>Tolypocladium</taxon>
    </lineage>
</organism>
<evidence type="ECO:0000256" key="1">
    <source>
        <dbReference type="SAM" id="Coils"/>
    </source>
</evidence>
<keyword evidence="1" id="KW-0175">Coiled coil</keyword>